<dbReference type="OrthoDB" id="9035715at2"/>
<dbReference type="RefSeq" id="WP_059520416.1">
    <property type="nucleotide sequence ID" value="NZ_CP013448.1"/>
</dbReference>
<evidence type="ECO:0000256" key="1">
    <source>
        <dbReference type="SAM" id="MobiDB-lite"/>
    </source>
</evidence>
<gene>
    <name evidence="3" type="ORF">BSIN_1469</name>
    <name evidence="2" type="ORF">WS67_22875</name>
</gene>
<evidence type="ECO:0000313" key="5">
    <source>
        <dbReference type="Proteomes" id="UP000198460"/>
    </source>
</evidence>
<dbReference type="Proteomes" id="UP000062788">
    <property type="component" value="Unassembled WGS sequence"/>
</dbReference>
<evidence type="ECO:0000313" key="4">
    <source>
        <dbReference type="Proteomes" id="UP000062788"/>
    </source>
</evidence>
<dbReference type="Pfam" id="PF10667">
    <property type="entry name" value="DUF2486"/>
    <property type="match status" value="1"/>
</dbReference>
<accession>A0A118DLM3</accession>
<evidence type="ECO:0000313" key="3">
    <source>
        <dbReference type="EMBL" id="SMF98178.1"/>
    </source>
</evidence>
<keyword evidence="4" id="KW-1185">Reference proteome</keyword>
<name>A0A118DLM3_9BURK</name>
<sequence length="130" mass="13554">MSEANEIDPAGEAPIPVLSDVLVPGNPALARPPAAGASRQPPAASADARRIAERLQDRLHAYLAGDGRELVEARCRDALQVHTARLVGQIAGEVSRVLETEIAAWVAQEIDAALAHHRQADSGGGSQGSK</sequence>
<dbReference type="EMBL" id="FXAN01000013">
    <property type="protein sequence ID" value="SMF98178.1"/>
    <property type="molecule type" value="Genomic_DNA"/>
</dbReference>
<proteinExistence type="predicted"/>
<dbReference type="InterPro" id="IPR018924">
    <property type="entry name" value="DUF2486"/>
</dbReference>
<dbReference type="AlphaFoldDB" id="A0A118DLM3"/>
<feature type="region of interest" description="Disordered" evidence="1">
    <location>
        <begin position="26"/>
        <end position="48"/>
    </location>
</feature>
<reference evidence="3 5" key="2">
    <citation type="submission" date="2017-04" db="EMBL/GenBank/DDBJ databases">
        <authorList>
            <person name="Afonso C.L."/>
            <person name="Miller P.J."/>
            <person name="Scott M.A."/>
            <person name="Spackman E."/>
            <person name="Goraichik I."/>
            <person name="Dimitrov K.M."/>
            <person name="Suarez D.L."/>
            <person name="Swayne D.E."/>
        </authorList>
    </citation>
    <scope>NUCLEOTIDE SEQUENCE [LARGE SCALE GENOMIC DNA]</scope>
    <source>
        <strain evidence="3">LMG 28154</strain>
    </source>
</reference>
<dbReference type="Proteomes" id="UP000198460">
    <property type="component" value="Unassembled WGS sequence"/>
</dbReference>
<dbReference type="EMBL" id="LOWA01000057">
    <property type="protein sequence ID" value="KVE23524.1"/>
    <property type="molecule type" value="Genomic_DNA"/>
</dbReference>
<protein>
    <recommendedName>
        <fullName evidence="6">DUF2486 domain-containing protein</fullName>
    </recommendedName>
</protein>
<evidence type="ECO:0000313" key="2">
    <source>
        <dbReference type="EMBL" id="KVE23524.1"/>
    </source>
</evidence>
<organism evidence="2 4">
    <name type="scientific">Burkholderia singularis</name>
    <dbReference type="NCBI Taxonomy" id="1503053"/>
    <lineage>
        <taxon>Bacteria</taxon>
        <taxon>Pseudomonadati</taxon>
        <taxon>Pseudomonadota</taxon>
        <taxon>Betaproteobacteria</taxon>
        <taxon>Burkholderiales</taxon>
        <taxon>Burkholderiaceae</taxon>
        <taxon>Burkholderia</taxon>
        <taxon>pseudomallei group</taxon>
    </lineage>
</organism>
<evidence type="ECO:0008006" key="6">
    <source>
        <dbReference type="Google" id="ProtNLM"/>
    </source>
</evidence>
<reference evidence="2 4" key="1">
    <citation type="submission" date="2015-11" db="EMBL/GenBank/DDBJ databases">
        <title>Expanding the genomic diversity of Burkholderia species for the development of highly accurate diagnostics.</title>
        <authorList>
            <person name="Sahl J."/>
            <person name="Keim P."/>
            <person name="Wagner D."/>
        </authorList>
    </citation>
    <scope>NUCLEOTIDE SEQUENCE [LARGE SCALE GENOMIC DNA]</scope>
    <source>
        <strain evidence="2 4">TSV85</strain>
    </source>
</reference>